<dbReference type="eggNOG" id="COG1737">
    <property type="taxonomic scope" value="Bacteria"/>
</dbReference>
<keyword evidence="3" id="KW-1185">Reference proteome</keyword>
<dbReference type="InterPro" id="IPR009057">
    <property type="entry name" value="Homeodomain-like_sf"/>
</dbReference>
<name>B0N8B5_9FIRM</name>
<feature type="domain" description="HTH rpiR-type" evidence="1">
    <location>
        <begin position="29"/>
        <end position="82"/>
    </location>
</feature>
<evidence type="ECO:0000313" key="2">
    <source>
        <dbReference type="EMBL" id="EDS18053.1"/>
    </source>
</evidence>
<sequence length="259" mass="30174">MEEDNMFMCLAYFLSIVNNSNNKDLNYYIAKYIIENINHIGSITLQDVADGCFVSVPTVKQFLKKFGYSNYSIFKERLESELDVRKDQIYRGYKIFNKKRLAAAVSHLVDYPLEFNDKMKLKLIIKEIAQSQRVIIVASPTITPILFNFQIDMISMGKTVIMSSLLKDNSIEIEDNDLIILISGTGRLFLSDDNLVSILGNKANKVIIFSGETKINFHYNVFEVINILSNNEMFETEYLLLYYFDLIKFYYHEIIYQEQ</sequence>
<dbReference type="InterPro" id="IPR000281">
    <property type="entry name" value="HTH_RpiR"/>
</dbReference>
<comment type="caution">
    <text evidence="2">The sequence shown here is derived from an EMBL/GenBank/DDBJ whole genome shotgun (WGS) entry which is preliminary data.</text>
</comment>
<dbReference type="Gene3D" id="1.10.10.10">
    <property type="entry name" value="Winged helix-like DNA-binding domain superfamily/Winged helix DNA-binding domain"/>
    <property type="match status" value="1"/>
</dbReference>
<dbReference type="InterPro" id="IPR036388">
    <property type="entry name" value="WH-like_DNA-bd_sf"/>
</dbReference>
<dbReference type="GO" id="GO:0003677">
    <property type="term" value="F:DNA binding"/>
    <property type="evidence" value="ECO:0007669"/>
    <property type="project" value="InterPro"/>
</dbReference>
<dbReference type="GO" id="GO:0097367">
    <property type="term" value="F:carbohydrate derivative binding"/>
    <property type="evidence" value="ECO:0007669"/>
    <property type="project" value="InterPro"/>
</dbReference>
<dbReference type="Proteomes" id="UP000005798">
    <property type="component" value="Unassembled WGS sequence"/>
</dbReference>
<proteinExistence type="predicted"/>
<dbReference type="InterPro" id="IPR047640">
    <property type="entry name" value="RpiR-like"/>
</dbReference>
<dbReference type="HOGENOM" id="CLU_055769_6_0_9"/>
<dbReference type="SUPFAM" id="SSF46689">
    <property type="entry name" value="Homeodomain-like"/>
    <property type="match status" value="1"/>
</dbReference>
<evidence type="ECO:0000259" key="1">
    <source>
        <dbReference type="Pfam" id="PF01418"/>
    </source>
</evidence>
<dbReference type="GO" id="GO:0003700">
    <property type="term" value="F:DNA-binding transcription factor activity"/>
    <property type="evidence" value="ECO:0007669"/>
    <property type="project" value="InterPro"/>
</dbReference>
<dbReference type="Pfam" id="PF01418">
    <property type="entry name" value="HTH_6"/>
    <property type="match status" value="1"/>
</dbReference>
<gene>
    <name evidence="2" type="ORF">CLORAM_02849</name>
</gene>
<dbReference type="PANTHER" id="PTHR30514:SF1">
    <property type="entry name" value="HTH-TYPE TRANSCRIPTIONAL REGULATOR HEXR-RELATED"/>
    <property type="match status" value="1"/>
</dbReference>
<accession>B0N8B5</accession>
<protein>
    <submittedName>
        <fullName evidence="2">Phage tail component domain protein</fullName>
    </submittedName>
</protein>
<dbReference type="EMBL" id="ABFX02000008">
    <property type="protein sequence ID" value="EDS18053.1"/>
    <property type="molecule type" value="Genomic_DNA"/>
</dbReference>
<evidence type="ECO:0000313" key="3">
    <source>
        <dbReference type="Proteomes" id="UP000005798"/>
    </source>
</evidence>
<dbReference type="PANTHER" id="PTHR30514">
    <property type="entry name" value="GLUCOKINASE"/>
    <property type="match status" value="1"/>
</dbReference>
<dbReference type="AlphaFoldDB" id="B0N8B5"/>
<reference evidence="2" key="1">
    <citation type="submission" date="2007-11" db="EMBL/GenBank/DDBJ databases">
        <authorList>
            <person name="Fulton L."/>
            <person name="Clifton S."/>
            <person name="Fulton B."/>
            <person name="Xu J."/>
            <person name="Minx P."/>
            <person name="Pepin K.H."/>
            <person name="Johnson M."/>
            <person name="Thiruvilangam P."/>
            <person name="Bhonagiri V."/>
            <person name="Nash W.E."/>
            <person name="Mardis E.R."/>
            <person name="Wilson R.K."/>
        </authorList>
    </citation>
    <scope>NUCLEOTIDE SEQUENCE [LARGE SCALE GENOMIC DNA]</scope>
    <source>
        <strain evidence="2">DSM 1402</strain>
    </source>
</reference>
<organism evidence="2 3">
    <name type="scientific">Thomasclavelia ramosa DSM 1402</name>
    <dbReference type="NCBI Taxonomy" id="445974"/>
    <lineage>
        <taxon>Bacteria</taxon>
        <taxon>Bacillati</taxon>
        <taxon>Bacillota</taxon>
        <taxon>Erysipelotrichia</taxon>
        <taxon>Erysipelotrichales</taxon>
        <taxon>Coprobacillaceae</taxon>
        <taxon>Thomasclavelia</taxon>
    </lineage>
</organism>
<reference evidence="2" key="2">
    <citation type="submission" date="2014-06" db="EMBL/GenBank/DDBJ databases">
        <title>Draft genome sequence of Clostridium ramosum(DSM 1402).</title>
        <authorList>
            <person name="Sudarsanam P."/>
            <person name="Ley R."/>
            <person name="Guruge J."/>
            <person name="Turnbaugh P.J."/>
            <person name="Mahowald M."/>
            <person name="Liep D."/>
            <person name="Gordon J."/>
        </authorList>
    </citation>
    <scope>NUCLEOTIDE SEQUENCE</scope>
    <source>
        <strain evidence="2">DSM 1402</strain>
    </source>
</reference>